<dbReference type="InterPro" id="IPR016095">
    <property type="entry name" value="Ribosomal_uL1_3-a/b-sand"/>
</dbReference>
<evidence type="ECO:0000256" key="8">
    <source>
        <dbReference type="ARBA" id="ARBA00023274"/>
    </source>
</evidence>
<evidence type="ECO:0000256" key="4">
    <source>
        <dbReference type="ARBA" id="ARBA00022730"/>
    </source>
</evidence>
<dbReference type="STRING" id="679937.Bcop_0515"/>
<protein>
    <recommendedName>
        <fullName evidence="9 10">Large ribosomal subunit protein uL1</fullName>
    </recommendedName>
</protein>
<evidence type="ECO:0000256" key="2">
    <source>
        <dbReference type="ARBA" id="ARBA00022491"/>
    </source>
</evidence>
<organism evidence="12 13">
    <name type="scientific">Bacteroides coprosuis DSM 18011</name>
    <dbReference type="NCBI Taxonomy" id="679937"/>
    <lineage>
        <taxon>Bacteria</taxon>
        <taxon>Pseudomonadati</taxon>
        <taxon>Bacteroidota</taxon>
        <taxon>Bacteroidia</taxon>
        <taxon>Bacteroidales</taxon>
        <taxon>Bacteroidaceae</taxon>
        <taxon>Bacteroides</taxon>
    </lineage>
</organism>
<dbReference type="PROSITE" id="PS01199">
    <property type="entry name" value="RIBOSOMAL_L1"/>
    <property type="match status" value="1"/>
</dbReference>
<comment type="function">
    <text evidence="10">Protein L1 is also a translational repressor protein, it controls the translation of the L11 operon by binding to its mRNA.</text>
</comment>
<keyword evidence="5 10" id="KW-0810">Translation regulation</keyword>
<dbReference type="GO" id="GO:0006417">
    <property type="term" value="P:regulation of translation"/>
    <property type="evidence" value="ECO:0007669"/>
    <property type="project" value="UniProtKB-KW"/>
</dbReference>
<dbReference type="GO" id="GO:0003735">
    <property type="term" value="F:structural constituent of ribosome"/>
    <property type="evidence" value="ECO:0007669"/>
    <property type="project" value="InterPro"/>
</dbReference>
<keyword evidence="13" id="KW-1185">Reference proteome</keyword>
<comment type="subunit">
    <text evidence="10">Part of the 50S ribosomal subunit.</text>
</comment>
<dbReference type="NCBIfam" id="TIGR01169">
    <property type="entry name" value="rplA_bact"/>
    <property type="match status" value="1"/>
</dbReference>
<reference evidence="12 13" key="1">
    <citation type="journal article" date="2011" name="Stand. Genomic Sci.">
        <title>Non-contiguous finished genome sequence of Bacteroides coprosuis type strain (PC139).</title>
        <authorList>
            <person name="Land M."/>
            <person name="Held B."/>
            <person name="Gronow S."/>
            <person name="Abt B."/>
            <person name="Lucas S."/>
            <person name="Del Rio T.G."/>
            <person name="Nolan M."/>
            <person name="Tice H."/>
            <person name="Cheng J.F."/>
            <person name="Pitluck S."/>
            <person name="Liolios K."/>
            <person name="Pagani I."/>
            <person name="Ivanova N."/>
            <person name="Mavromatis K."/>
            <person name="Mikhailova N."/>
            <person name="Pati A."/>
            <person name="Tapia R."/>
            <person name="Han C."/>
            <person name="Goodwin L."/>
            <person name="Chen A."/>
            <person name="Palaniappan K."/>
            <person name="Hauser L."/>
            <person name="Brambilla E.M."/>
            <person name="Rohde M."/>
            <person name="Goker M."/>
            <person name="Detter J.C."/>
            <person name="Woyke T."/>
            <person name="Bristow J."/>
            <person name="Eisen J.A."/>
            <person name="Markowitz V."/>
            <person name="Hugenholtz P."/>
            <person name="Kyrpides N.C."/>
            <person name="Klenk H.P."/>
            <person name="Lapidus A."/>
        </authorList>
    </citation>
    <scope>NUCLEOTIDE SEQUENCE</scope>
    <source>
        <strain evidence="12 13">DSM 18011</strain>
    </source>
</reference>
<dbReference type="CDD" id="cd00403">
    <property type="entry name" value="Ribosomal_L1"/>
    <property type="match status" value="1"/>
</dbReference>
<evidence type="ECO:0000256" key="10">
    <source>
        <dbReference type="HAMAP-Rule" id="MF_01318"/>
    </source>
</evidence>
<dbReference type="HAMAP" id="MF_01318_B">
    <property type="entry name" value="Ribosomal_uL1_B"/>
    <property type="match status" value="1"/>
</dbReference>
<evidence type="ECO:0000256" key="1">
    <source>
        <dbReference type="ARBA" id="ARBA00010531"/>
    </source>
</evidence>
<dbReference type="Gene3D" id="3.30.190.20">
    <property type="match status" value="1"/>
</dbReference>
<evidence type="ECO:0000256" key="6">
    <source>
        <dbReference type="ARBA" id="ARBA00022884"/>
    </source>
</evidence>
<dbReference type="InterPro" id="IPR002143">
    <property type="entry name" value="Ribosomal_uL1"/>
</dbReference>
<evidence type="ECO:0000256" key="3">
    <source>
        <dbReference type="ARBA" id="ARBA00022555"/>
    </source>
</evidence>
<dbReference type="Pfam" id="PF00687">
    <property type="entry name" value="Ribosomal_L1"/>
    <property type="match status" value="1"/>
</dbReference>
<dbReference type="EMBL" id="CM001167">
    <property type="protein sequence ID" value="EGJ70733.1"/>
    <property type="molecule type" value="Genomic_DNA"/>
</dbReference>
<evidence type="ECO:0000256" key="9">
    <source>
        <dbReference type="ARBA" id="ARBA00035241"/>
    </source>
</evidence>
<comment type="function">
    <text evidence="10">Binds directly to 23S rRNA. The L1 stalk is quite mobile in the ribosome, and is involved in E site tRNA release.</text>
</comment>
<dbReference type="Proteomes" id="UP000018439">
    <property type="component" value="Chromosome"/>
</dbReference>
<dbReference type="HOGENOM" id="CLU_062853_0_0_10"/>
<accession>F3ZRK8</accession>
<dbReference type="InterPro" id="IPR028364">
    <property type="entry name" value="Ribosomal_uL1/biogenesis"/>
</dbReference>
<gene>
    <name evidence="10" type="primary">rplA</name>
    <name evidence="12" type="ORF">Bcop_0515</name>
</gene>
<dbReference type="SUPFAM" id="SSF56808">
    <property type="entry name" value="Ribosomal protein L1"/>
    <property type="match status" value="1"/>
</dbReference>
<keyword evidence="2 10" id="KW-0678">Repressor</keyword>
<keyword evidence="6 10" id="KW-0694">RNA-binding</keyword>
<dbReference type="PANTHER" id="PTHR36427">
    <property type="entry name" value="54S RIBOSOMAL PROTEIN L1, MITOCHONDRIAL"/>
    <property type="match status" value="1"/>
</dbReference>
<keyword evidence="3 10" id="KW-0820">tRNA-binding</keyword>
<keyword evidence="8 10" id="KW-0687">Ribonucleoprotein</keyword>
<dbReference type="AlphaFoldDB" id="F3ZRK8"/>
<proteinExistence type="inferred from homology"/>
<dbReference type="InterPro" id="IPR005878">
    <property type="entry name" value="Ribosom_uL1_bac-type"/>
</dbReference>
<comment type="similarity">
    <text evidence="1 10 11">Belongs to the universal ribosomal protein uL1 family.</text>
</comment>
<dbReference type="Gene3D" id="3.40.50.790">
    <property type="match status" value="1"/>
</dbReference>
<evidence type="ECO:0000256" key="7">
    <source>
        <dbReference type="ARBA" id="ARBA00022980"/>
    </source>
</evidence>
<evidence type="ECO:0000256" key="11">
    <source>
        <dbReference type="RuleBase" id="RU000659"/>
    </source>
</evidence>
<dbReference type="GO" id="GO:0019843">
    <property type="term" value="F:rRNA binding"/>
    <property type="evidence" value="ECO:0007669"/>
    <property type="project" value="UniProtKB-UniRule"/>
</dbReference>
<evidence type="ECO:0000256" key="5">
    <source>
        <dbReference type="ARBA" id="ARBA00022845"/>
    </source>
</evidence>
<dbReference type="PANTHER" id="PTHR36427:SF3">
    <property type="entry name" value="LARGE RIBOSOMAL SUBUNIT PROTEIN UL1M"/>
    <property type="match status" value="1"/>
</dbReference>
<dbReference type="InterPro" id="IPR023674">
    <property type="entry name" value="Ribosomal_uL1-like"/>
</dbReference>
<dbReference type="PIRSF" id="PIRSF002155">
    <property type="entry name" value="Ribosomal_L1"/>
    <property type="match status" value="1"/>
</dbReference>
<sequence>MGKLTKNQKLAAEKIEAGKTYSLKEAAALVKEITFTKFDASVDIDVRLGVDPRKANQMVRGVVSLPHGTGKQVRVLVLCTPDQEEAAKEAGADYVGLDEYIDKIKGGWTDVDVIITMPSIMGKIGALGRVLGPRGLMPNPKSGTVTMDVAKAVKEVKQGKIDFRVDKSGIVHTSIGKISFTPQQIYENAKEFISTLIKMKPTAAKGTYLKSIYLSSTMSKGVKIDPKSISEIFKIEE</sequence>
<evidence type="ECO:0000313" key="13">
    <source>
        <dbReference type="Proteomes" id="UP000018439"/>
    </source>
</evidence>
<dbReference type="eggNOG" id="COG0081">
    <property type="taxonomic scope" value="Bacteria"/>
</dbReference>
<keyword evidence="4 10" id="KW-0699">rRNA-binding</keyword>
<dbReference type="GO" id="GO:0015934">
    <property type="term" value="C:large ribosomal subunit"/>
    <property type="evidence" value="ECO:0007669"/>
    <property type="project" value="InterPro"/>
</dbReference>
<dbReference type="GO" id="GO:0006412">
    <property type="term" value="P:translation"/>
    <property type="evidence" value="ECO:0007669"/>
    <property type="project" value="UniProtKB-UniRule"/>
</dbReference>
<dbReference type="OrthoDB" id="9803740at2"/>
<evidence type="ECO:0000313" key="12">
    <source>
        <dbReference type="EMBL" id="EGJ70733.1"/>
    </source>
</evidence>
<dbReference type="GO" id="GO:0000049">
    <property type="term" value="F:tRNA binding"/>
    <property type="evidence" value="ECO:0007669"/>
    <property type="project" value="UniProtKB-KW"/>
</dbReference>
<dbReference type="FunFam" id="3.40.50.790:FF:000001">
    <property type="entry name" value="50S ribosomal protein L1"/>
    <property type="match status" value="1"/>
</dbReference>
<name>F3ZRK8_9BACE</name>
<keyword evidence="7 10" id="KW-0689">Ribosomal protein</keyword>
<dbReference type="InterPro" id="IPR023673">
    <property type="entry name" value="Ribosomal_uL1_CS"/>
</dbReference>